<sequence>MQIFELQDHPYYVGVLYGPKCSGDGLHPAAPSPPFIGLIKAVLHEKELLEAEKDLSLVNLNLPPAVSPSTITEQKIIPKSELIEIINTKPALYAAGKFDNWIEMDYKLEGISDEEFKYIRTHMNAFKQK</sequence>
<name>A0AC35GNX3_9BILA</name>
<evidence type="ECO:0000313" key="2">
    <source>
        <dbReference type="WBParaSite" id="PS1159_v2.g7228.t1"/>
    </source>
</evidence>
<accession>A0AC35GNX3</accession>
<proteinExistence type="predicted"/>
<protein>
    <submittedName>
        <fullName evidence="2">Uncharacterized protein</fullName>
    </submittedName>
</protein>
<reference evidence="2" key="1">
    <citation type="submission" date="2022-11" db="UniProtKB">
        <authorList>
            <consortium name="WormBaseParasite"/>
        </authorList>
    </citation>
    <scope>IDENTIFICATION</scope>
</reference>
<evidence type="ECO:0000313" key="1">
    <source>
        <dbReference type="Proteomes" id="UP000887580"/>
    </source>
</evidence>
<dbReference type="WBParaSite" id="PS1159_v2.g7228.t1">
    <property type="protein sequence ID" value="PS1159_v2.g7228.t1"/>
    <property type="gene ID" value="PS1159_v2.g7228"/>
</dbReference>
<organism evidence="1 2">
    <name type="scientific">Panagrolaimus sp. PS1159</name>
    <dbReference type="NCBI Taxonomy" id="55785"/>
    <lineage>
        <taxon>Eukaryota</taxon>
        <taxon>Metazoa</taxon>
        <taxon>Ecdysozoa</taxon>
        <taxon>Nematoda</taxon>
        <taxon>Chromadorea</taxon>
        <taxon>Rhabditida</taxon>
        <taxon>Tylenchina</taxon>
        <taxon>Panagrolaimomorpha</taxon>
        <taxon>Panagrolaimoidea</taxon>
        <taxon>Panagrolaimidae</taxon>
        <taxon>Panagrolaimus</taxon>
    </lineage>
</organism>
<dbReference type="Proteomes" id="UP000887580">
    <property type="component" value="Unplaced"/>
</dbReference>